<protein>
    <submittedName>
        <fullName evidence="3">Surfactin synthase thioesterase subunit</fullName>
    </submittedName>
</protein>
<dbReference type="InterPro" id="IPR001031">
    <property type="entry name" value="Thioesterase"/>
</dbReference>
<organism evidence="3 4">
    <name type="scientific">Micromonospora eburnea</name>
    <dbReference type="NCBI Taxonomy" id="227316"/>
    <lineage>
        <taxon>Bacteria</taxon>
        <taxon>Bacillati</taxon>
        <taxon>Actinomycetota</taxon>
        <taxon>Actinomycetes</taxon>
        <taxon>Micromonosporales</taxon>
        <taxon>Micromonosporaceae</taxon>
        <taxon>Micromonospora</taxon>
    </lineage>
</organism>
<dbReference type="InterPro" id="IPR012223">
    <property type="entry name" value="TEII"/>
</dbReference>
<keyword evidence="4" id="KW-1185">Reference proteome</keyword>
<gene>
    <name evidence="3" type="ORF">GA0070604_4168</name>
</gene>
<evidence type="ECO:0000259" key="2">
    <source>
        <dbReference type="Pfam" id="PF00975"/>
    </source>
</evidence>
<dbReference type="InterPro" id="IPR029058">
    <property type="entry name" value="AB_hydrolase_fold"/>
</dbReference>
<dbReference type="GO" id="GO:0008610">
    <property type="term" value="P:lipid biosynthetic process"/>
    <property type="evidence" value="ECO:0007669"/>
    <property type="project" value="TreeGrafter"/>
</dbReference>
<dbReference type="Proteomes" id="UP000199696">
    <property type="component" value="Unassembled WGS sequence"/>
</dbReference>
<accession>A0A1C6V0S3</accession>
<evidence type="ECO:0000313" key="4">
    <source>
        <dbReference type="Proteomes" id="UP000199696"/>
    </source>
</evidence>
<dbReference type="EMBL" id="FMHY01000002">
    <property type="protein sequence ID" value="SCL59899.1"/>
    <property type="molecule type" value="Genomic_DNA"/>
</dbReference>
<comment type="similarity">
    <text evidence="1">Belongs to the thioesterase family.</text>
</comment>
<feature type="domain" description="Thioesterase" evidence="2">
    <location>
        <begin position="24"/>
        <end position="244"/>
    </location>
</feature>
<dbReference type="PANTHER" id="PTHR11487:SF0">
    <property type="entry name" value="S-ACYL FATTY ACID SYNTHASE THIOESTERASE, MEDIUM CHAIN"/>
    <property type="match status" value="1"/>
</dbReference>
<dbReference type="AlphaFoldDB" id="A0A1C6V0S3"/>
<evidence type="ECO:0000256" key="1">
    <source>
        <dbReference type="ARBA" id="ARBA00007169"/>
    </source>
</evidence>
<sequence length="262" mass="29016">MSGSIRKDDSWIRRFHSCPEGATRLICLPHAGGSASWYFPMSRALSPGIDVLAVQYPGRQDRRLEPQIDNIPELVDRTYQALDGWIDAPFAFFGHSMGAVLAYELARKLRAAGNRGPMMLFVSGRRAPSCGRRSSVHRLDDERLVAELRRVGGTDERLLSEPDLRAAVLAVTRNDYRAVETYVHVAGPPLDCPISVLVGDRDPQVSVDEAAAWAEHSMGGCDLHVLPGGHFYVNDQWPRVTGIVTAAVEQVRRRTAREGSMR</sequence>
<dbReference type="Pfam" id="PF00975">
    <property type="entry name" value="Thioesterase"/>
    <property type="match status" value="1"/>
</dbReference>
<dbReference type="OrthoDB" id="8480037at2"/>
<name>A0A1C6V0S3_9ACTN</name>
<proteinExistence type="inferred from homology"/>
<dbReference type="RefSeq" id="WP_091120921.1">
    <property type="nucleotide sequence ID" value="NZ_FMHY01000002.1"/>
</dbReference>
<dbReference type="SUPFAM" id="SSF53474">
    <property type="entry name" value="alpha/beta-Hydrolases"/>
    <property type="match status" value="1"/>
</dbReference>
<dbReference type="PANTHER" id="PTHR11487">
    <property type="entry name" value="THIOESTERASE"/>
    <property type="match status" value="1"/>
</dbReference>
<reference evidence="4" key="1">
    <citation type="submission" date="2016-06" db="EMBL/GenBank/DDBJ databases">
        <authorList>
            <person name="Varghese N."/>
            <person name="Submissions Spin"/>
        </authorList>
    </citation>
    <scope>NUCLEOTIDE SEQUENCE [LARGE SCALE GENOMIC DNA]</scope>
    <source>
        <strain evidence="4">DSM 44814</strain>
    </source>
</reference>
<dbReference type="Gene3D" id="3.40.50.1820">
    <property type="entry name" value="alpha/beta hydrolase"/>
    <property type="match status" value="1"/>
</dbReference>
<dbReference type="STRING" id="227316.GA0070604_4168"/>
<evidence type="ECO:0000313" key="3">
    <source>
        <dbReference type="EMBL" id="SCL59899.1"/>
    </source>
</evidence>